<sequence length="200" mass="23849">MQFELGEHKWVDTKMTNYKLELKKLSQEDLENKYEDIELVDIKKYSIEQYLNLWQSVGKKYNWSSRIRQSREEIKQKVFDNPNEIVYEIRHQGKVIGISEYRIEIDGEYAAFKGEKYVEIAFFGLTDEFQGKGLGKKSFFKTIQDIKLNKKVDRIILQTCQLDSEAALPFYQKCGFEVFKTWNEMENIIYYPETQNSSKI</sequence>
<dbReference type="Pfam" id="PF00583">
    <property type="entry name" value="Acetyltransf_1"/>
    <property type="match status" value="1"/>
</dbReference>
<dbReference type="Gene3D" id="3.40.630.30">
    <property type="match status" value="1"/>
</dbReference>
<proteinExistence type="predicted"/>
<reference evidence="3" key="1">
    <citation type="journal article" date="2006" name="PLoS Biol.">
        <title>Macronuclear genome sequence of the ciliate Tetrahymena thermophila, a model eukaryote.</title>
        <authorList>
            <person name="Eisen J.A."/>
            <person name="Coyne R.S."/>
            <person name="Wu M."/>
            <person name="Wu D."/>
            <person name="Thiagarajan M."/>
            <person name="Wortman J.R."/>
            <person name="Badger J.H."/>
            <person name="Ren Q."/>
            <person name="Amedeo P."/>
            <person name="Jones K.M."/>
            <person name="Tallon L.J."/>
            <person name="Delcher A.L."/>
            <person name="Salzberg S.L."/>
            <person name="Silva J.C."/>
            <person name="Haas B.J."/>
            <person name="Majoros W.H."/>
            <person name="Farzad M."/>
            <person name="Carlton J.M."/>
            <person name="Smith R.K. Jr."/>
            <person name="Garg J."/>
            <person name="Pearlman R.E."/>
            <person name="Karrer K.M."/>
            <person name="Sun L."/>
            <person name="Manning G."/>
            <person name="Elde N.C."/>
            <person name="Turkewitz A.P."/>
            <person name="Asai D.J."/>
            <person name="Wilkes D.E."/>
            <person name="Wang Y."/>
            <person name="Cai H."/>
            <person name="Collins K."/>
            <person name="Stewart B.A."/>
            <person name="Lee S.R."/>
            <person name="Wilamowska K."/>
            <person name="Weinberg Z."/>
            <person name="Ruzzo W.L."/>
            <person name="Wloga D."/>
            <person name="Gaertig J."/>
            <person name="Frankel J."/>
            <person name="Tsao C.-C."/>
            <person name="Gorovsky M.A."/>
            <person name="Keeling P.J."/>
            <person name="Waller R.F."/>
            <person name="Patron N.J."/>
            <person name="Cherry J.M."/>
            <person name="Stover N.A."/>
            <person name="Krieger C.J."/>
            <person name="del Toro C."/>
            <person name="Ryder H.F."/>
            <person name="Williamson S.C."/>
            <person name="Barbeau R.A."/>
            <person name="Hamilton E.P."/>
            <person name="Orias E."/>
        </authorList>
    </citation>
    <scope>NUCLEOTIDE SEQUENCE [LARGE SCALE GENOMIC DNA]</scope>
    <source>
        <strain evidence="3">SB210</strain>
    </source>
</reference>
<accession>Q233L9</accession>
<dbReference type="InterPro" id="IPR016181">
    <property type="entry name" value="Acyl_CoA_acyltransferase"/>
</dbReference>
<evidence type="ECO:0000313" key="2">
    <source>
        <dbReference type="EMBL" id="EAR91561.2"/>
    </source>
</evidence>
<evidence type="ECO:0000259" key="1">
    <source>
        <dbReference type="PROSITE" id="PS51186"/>
    </source>
</evidence>
<keyword evidence="3" id="KW-1185">Reference proteome</keyword>
<dbReference type="EMBL" id="GG662770">
    <property type="protein sequence ID" value="EAR91561.2"/>
    <property type="molecule type" value="Genomic_DNA"/>
</dbReference>
<dbReference type="HOGENOM" id="CLU_1317773_0_0_1"/>
<dbReference type="AlphaFoldDB" id="Q233L9"/>
<name>Q233L9_TETTS</name>
<dbReference type="PROSITE" id="PS51186">
    <property type="entry name" value="GNAT"/>
    <property type="match status" value="1"/>
</dbReference>
<feature type="domain" description="N-acetyltransferase" evidence="1">
    <location>
        <begin position="37"/>
        <end position="196"/>
    </location>
</feature>
<organism evidence="2 3">
    <name type="scientific">Tetrahymena thermophila (strain SB210)</name>
    <dbReference type="NCBI Taxonomy" id="312017"/>
    <lineage>
        <taxon>Eukaryota</taxon>
        <taxon>Sar</taxon>
        <taxon>Alveolata</taxon>
        <taxon>Ciliophora</taxon>
        <taxon>Intramacronucleata</taxon>
        <taxon>Oligohymenophorea</taxon>
        <taxon>Hymenostomatida</taxon>
        <taxon>Tetrahymenina</taxon>
        <taxon>Tetrahymenidae</taxon>
        <taxon>Tetrahymena</taxon>
    </lineage>
</organism>
<dbReference type="GO" id="GO:0016747">
    <property type="term" value="F:acyltransferase activity, transferring groups other than amino-acyl groups"/>
    <property type="evidence" value="ECO:0007669"/>
    <property type="project" value="InterPro"/>
</dbReference>
<dbReference type="SUPFAM" id="SSF55729">
    <property type="entry name" value="Acyl-CoA N-acyltransferases (Nat)"/>
    <property type="match status" value="1"/>
</dbReference>
<evidence type="ECO:0000313" key="3">
    <source>
        <dbReference type="Proteomes" id="UP000009168"/>
    </source>
</evidence>
<dbReference type="GeneID" id="7847198"/>
<dbReference type="InParanoid" id="Q233L9"/>
<protein>
    <submittedName>
        <fullName evidence="2">GNAT family acetyltransferase</fullName>
    </submittedName>
</protein>
<dbReference type="KEGG" id="tet:TTHERM_00391310"/>
<dbReference type="InterPro" id="IPR000182">
    <property type="entry name" value="GNAT_dom"/>
</dbReference>
<gene>
    <name evidence="2" type="ORF">TTHERM_00391310</name>
</gene>
<dbReference type="Proteomes" id="UP000009168">
    <property type="component" value="Unassembled WGS sequence"/>
</dbReference>
<dbReference type="RefSeq" id="XP_001011806.2">
    <property type="nucleotide sequence ID" value="XM_001011806.2"/>
</dbReference>
<dbReference type="CDD" id="cd04301">
    <property type="entry name" value="NAT_SF"/>
    <property type="match status" value="1"/>
</dbReference>